<accession>K1RGW7</accession>
<dbReference type="InParanoid" id="K1RGW7"/>
<proteinExistence type="predicted"/>
<dbReference type="AlphaFoldDB" id="K1RGW7"/>
<evidence type="ECO:0000313" key="1">
    <source>
        <dbReference type="EMBL" id="EKC33381.1"/>
    </source>
</evidence>
<organism evidence="1">
    <name type="scientific">Magallana gigas</name>
    <name type="common">Pacific oyster</name>
    <name type="synonym">Crassostrea gigas</name>
    <dbReference type="NCBI Taxonomy" id="29159"/>
    <lineage>
        <taxon>Eukaryota</taxon>
        <taxon>Metazoa</taxon>
        <taxon>Spiralia</taxon>
        <taxon>Lophotrochozoa</taxon>
        <taxon>Mollusca</taxon>
        <taxon>Bivalvia</taxon>
        <taxon>Autobranchia</taxon>
        <taxon>Pteriomorphia</taxon>
        <taxon>Ostreida</taxon>
        <taxon>Ostreoidea</taxon>
        <taxon>Ostreidae</taxon>
        <taxon>Magallana</taxon>
    </lineage>
</organism>
<gene>
    <name evidence="1" type="ORF">CGI_10025904</name>
</gene>
<dbReference type="EMBL" id="JH818914">
    <property type="protein sequence ID" value="EKC33381.1"/>
    <property type="molecule type" value="Genomic_DNA"/>
</dbReference>
<name>K1RGW7_MAGGI</name>
<sequence>MAENHRFFEDVEDIDGKELRAKLSQLNQIESEDQQMQEVTQRLKNCKESIDQEKTTAEELAACAEESYEMLKTKISELKEIVLKREQKREATERVESETAKHQVSLTEAKANRHRLHEELAAVKDKLNKREESKQRSQTITAKRAAVLKEKIKENTELLNYIKTLSGLRELPVEDPDSIRLEFIPEGEEDASLNLTMHFAVDLSGRVHLTGAECGFGGGGNDPKINFLSVNLREILVERKGALLPLDHLKGTVSKLTNDIPAKKEVITHRKLTPPRQLILSLGFPREDEIQNVLVLKVDVEFINAAPHGLKFGMAFKMASQLGYLIPSWTLVLCFSWRGNLFAPVINTCLASMRS</sequence>
<dbReference type="HOGENOM" id="CLU_781323_0_0_1"/>
<reference evidence="1" key="1">
    <citation type="journal article" date="2012" name="Nature">
        <title>The oyster genome reveals stress adaptation and complexity of shell formation.</title>
        <authorList>
            <person name="Zhang G."/>
            <person name="Fang X."/>
            <person name="Guo X."/>
            <person name="Li L."/>
            <person name="Luo R."/>
            <person name="Xu F."/>
            <person name="Yang P."/>
            <person name="Zhang L."/>
            <person name="Wang X."/>
            <person name="Qi H."/>
            <person name="Xiong Z."/>
            <person name="Que H."/>
            <person name="Xie Y."/>
            <person name="Holland P.W."/>
            <person name="Paps J."/>
            <person name="Zhu Y."/>
            <person name="Wu F."/>
            <person name="Chen Y."/>
            <person name="Wang J."/>
            <person name="Peng C."/>
            <person name="Meng J."/>
            <person name="Yang L."/>
            <person name="Liu J."/>
            <person name="Wen B."/>
            <person name="Zhang N."/>
            <person name="Huang Z."/>
            <person name="Zhu Q."/>
            <person name="Feng Y."/>
            <person name="Mount A."/>
            <person name="Hedgecock D."/>
            <person name="Xu Z."/>
            <person name="Liu Y."/>
            <person name="Domazet-Loso T."/>
            <person name="Du Y."/>
            <person name="Sun X."/>
            <person name="Zhang S."/>
            <person name="Liu B."/>
            <person name="Cheng P."/>
            <person name="Jiang X."/>
            <person name="Li J."/>
            <person name="Fan D."/>
            <person name="Wang W."/>
            <person name="Fu W."/>
            <person name="Wang T."/>
            <person name="Wang B."/>
            <person name="Zhang J."/>
            <person name="Peng Z."/>
            <person name="Li Y."/>
            <person name="Li N."/>
            <person name="Wang J."/>
            <person name="Chen M."/>
            <person name="He Y."/>
            <person name="Tan F."/>
            <person name="Song X."/>
            <person name="Zheng Q."/>
            <person name="Huang R."/>
            <person name="Yang H."/>
            <person name="Du X."/>
            <person name="Chen L."/>
            <person name="Yang M."/>
            <person name="Gaffney P.M."/>
            <person name="Wang S."/>
            <person name="Luo L."/>
            <person name="She Z."/>
            <person name="Ming Y."/>
            <person name="Huang W."/>
            <person name="Zhang S."/>
            <person name="Huang B."/>
            <person name="Zhang Y."/>
            <person name="Qu T."/>
            <person name="Ni P."/>
            <person name="Miao G."/>
            <person name="Wang J."/>
            <person name="Wang Q."/>
            <person name="Steinberg C.E."/>
            <person name="Wang H."/>
            <person name="Li N."/>
            <person name="Qian L."/>
            <person name="Zhang G."/>
            <person name="Li Y."/>
            <person name="Yang H."/>
            <person name="Liu X."/>
            <person name="Wang J."/>
            <person name="Yin Y."/>
            <person name="Wang J."/>
        </authorList>
    </citation>
    <scope>NUCLEOTIDE SEQUENCE [LARGE SCALE GENOMIC DNA]</scope>
    <source>
        <strain evidence="1">05x7-T-G4-1.051#20</strain>
    </source>
</reference>
<protein>
    <submittedName>
        <fullName evidence="1">Uncharacterized protein</fullName>
    </submittedName>
</protein>